<gene>
    <name evidence="6" type="ORF">F3Y22_tig00111342pilonHSYRG00071</name>
</gene>
<accession>A0A6A2YNW6</accession>
<organism evidence="6 7">
    <name type="scientific">Hibiscus syriacus</name>
    <name type="common">Rose of Sharon</name>
    <dbReference type="NCBI Taxonomy" id="106335"/>
    <lineage>
        <taxon>Eukaryota</taxon>
        <taxon>Viridiplantae</taxon>
        <taxon>Streptophyta</taxon>
        <taxon>Embryophyta</taxon>
        <taxon>Tracheophyta</taxon>
        <taxon>Spermatophyta</taxon>
        <taxon>Magnoliopsida</taxon>
        <taxon>eudicotyledons</taxon>
        <taxon>Gunneridae</taxon>
        <taxon>Pentapetalae</taxon>
        <taxon>rosids</taxon>
        <taxon>malvids</taxon>
        <taxon>Malvales</taxon>
        <taxon>Malvaceae</taxon>
        <taxon>Malvoideae</taxon>
        <taxon>Hibiscus</taxon>
    </lineage>
</organism>
<evidence type="ECO:0000256" key="3">
    <source>
        <dbReference type="ARBA" id="ARBA00022694"/>
    </source>
</evidence>
<reference evidence="6" key="1">
    <citation type="submission" date="2019-09" db="EMBL/GenBank/DDBJ databases">
        <title>Draft genome information of white flower Hibiscus syriacus.</title>
        <authorList>
            <person name="Kim Y.-M."/>
        </authorList>
    </citation>
    <scope>NUCLEOTIDE SEQUENCE [LARGE SCALE GENOMIC DNA]</scope>
    <source>
        <strain evidence="6">YM2019G1</strain>
    </source>
</reference>
<dbReference type="Gene3D" id="3.40.50.150">
    <property type="entry name" value="Vaccinia Virus protein VP39"/>
    <property type="match status" value="2"/>
</dbReference>
<evidence type="ECO:0000256" key="4">
    <source>
        <dbReference type="SAM" id="MobiDB-lite"/>
    </source>
</evidence>
<dbReference type="GO" id="GO:0002939">
    <property type="term" value="P:tRNA N1-guanine methylation"/>
    <property type="evidence" value="ECO:0007669"/>
    <property type="project" value="TreeGrafter"/>
</dbReference>
<keyword evidence="3" id="KW-0819">tRNA processing</keyword>
<dbReference type="InterPro" id="IPR030382">
    <property type="entry name" value="MeTrfase_TRM5/TYW2"/>
</dbReference>
<evidence type="ECO:0000256" key="2">
    <source>
        <dbReference type="ARBA" id="ARBA00022691"/>
    </source>
</evidence>
<sequence length="440" mass="49906">METTATNDQGSLLGFAIKTQHKKDEDQRLSSTSEHTRARNPGSLTSNVIVFNKILETLLPEGMIIPSAFETLEVLAGNHSLVTTVVENGLRFRVDLEKVYWNSRLGTERQRLLSGFNRNDVICDVFSGVGPIAISAAKIVKRVYANDLNPFAFEYLERNSVLNKLERKIKGLNIEELNEELMIFGRKVQILGKVYHAHSMCTDALFKEETSNALSVPMHRGIVGMPRVEGLPMFYETYGQFYMSFETYGQYTYVLRNIWSVYLGSSGPMDSCRGYRNEKKSIEQCGARHVSSPYRMPDQKRVNVLKSQCDTLDSDPGRIRVGGVTRTVSDRVLTGCGCFTWELVRACSCNGEKAHSITHVVMNLPNDAAEFLDAFRGVYRDQPRDKELNFPTIHVYGFSKARDPEFDFHERIRIALQEVAVNVDMRRHYNSWVPVLDGSD</sequence>
<comment type="caution">
    <text evidence="6">The sequence shown here is derived from an EMBL/GenBank/DDBJ whole genome shotgun (WGS) entry which is preliminary data.</text>
</comment>
<dbReference type="SUPFAM" id="SSF53335">
    <property type="entry name" value="S-adenosyl-L-methionine-dependent methyltransferases"/>
    <property type="match status" value="1"/>
</dbReference>
<feature type="domain" description="SAM-dependent methyltransferase TRM5/TYW2-type" evidence="5">
    <location>
        <begin position="26"/>
        <end position="440"/>
    </location>
</feature>
<dbReference type="Proteomes" id="UP000436088">
    <property type="component" value="Unassembled WGS sequence"/>
</dbReference>
<keyword evidence="7" id="KW-1185">Reference proteome</keyword>
<name>A0A6A2YNW6_HIBSY</name>
<dbReference type="InterPro" id="IPR056743">
    <property type="entry name" value="TRM5-TYW2-like_MTfase"/>
</dbReference>
<evidence type="ECO:0000259" key="5">
    <source>
        <dbReference type="PROSITE" id="PS51684"/>
    </source>
</evidence>
<evidence type="ECO:0000313" key="6">
    <source>
        <dbReference type="EMBL" id="KAE8681060.1"/>
    </source>
</evidence>
<dbReference type="InterPro" id="IPR029063">
    <property type="entry name" value="SAM-dependent_MTases_sf"/>
</dbReference>
<dbReference type="EMBL" id="VEPZ02001315">
    <property type="protein sequence ID" value="KAE8681060.1"/>
    <property type="molecule type" value="Genomic_DNA"/>
</dbReference>
<feature type="region of interest" description="Disordered" evidence="4">
    <location>
        <begin position="21"/>
        <end position="40"/>
    </location>
</feature>
<dbReference type="CDD" id="cd02440">
    <property type="entry name" value="AdoMet_MTases"/>
    <property type="match status" value="1"/>
</dbReference>
<keyword evidence="2" id="KW-0949">S-adenosyl-L-methionine</keyword>
<evidence type="ECO:0000313" key="7">
    <source>
        <dbReference type="Proteomes" id="UP000436088"/>
    </source>
</evidence>
<evidence type="ECO:0000256" key="1">
    <source>
        <dbReference type="ARBA" id="ARBA00022679"/>
    </source>
</evidence>
<dbReference type="Pfam" id="PF02475">
    <property type="entry name" value="TRM5-TYW2_MTfase"/>
    <property type="match status" value="1"/>
</dbReference>
<dbReference type="PANTHER" id="PTHR23245:SF43">
    <property type="entry name" value="TRNA (GUANINE(37)-N1)-METHYLTRANSFERASE 2"/>
    <property type="match status" value="1"/>
</dbReference>
<dbReference type="GO" id="GO:0008175">
    <property type="term" value="F:tRNA methyltransferase activity"/>
    <property type="evidence" value="ECO:0007669"/>
    <property type="project" value="TreeGrafter"/>
</dbReference>
<protein>
    <submittedName>
        <fullName evidence="6">tRNA (Guanine(37)-N1)-methyltransferase 1</fullName>
    </submittedName>
</protein>
<dbReference type="PANTHER" id="PTHR23245">
    <property type="entry name" value="TRNA METHYLTRANSFERASE"/>
    <property type="match status" value="1"/>
</dbReference>
<dbReference type="GO" id="GO:0005737">
    <property type="term" value="C:cytoplasm"/>
    <property type="evidence" value="ECO:0007669"/>
    <property type="project" value="TreeGrafter"/>
</dbReference>
<dbReference type="AlphaFoldDB" id="A0A6A2YNW6"/>
<keyword evidence="1" id="KW-0808">Transferase</keyword>
<dbReference type="PROSITE" id="PS51684">
    <property type="entry name" value="SAM_MT_TRM5_TYW2"/>
    <property type="match status" value="1"/>
</dbReference>
<proteinExistence type="predicted"/>